<accession>A0A644W8B7</accession>
<reference evidence="1" key="1">
    <citation type="submission" date="2019-08" db="EMBL/GenBank/DDBJ databases">
        <authorList>
            <person name="Kucharzyk K."/>
            <person name="Murdoch R.W."/>
            <person name="Higgins S."/>
            <person name="Loffler F."/>
        </authorList>
    </citation>
    <scope>NUCLEOTIDE SEQUENCE</scope>
</reference>
<protein>
    <submittedName>
        <fullName evidence="1">Uncharacterized protein</fullName>
    </submittedName>
</protein>
<name>A0A644W8B7_9ZZZZ</name>
<comment type="caution">
    <text evidence="1">The sequence shown here is derived from an EMBL/GenBank/DDBJ whole genome shotgun (WGS) entry which is preliminary data.</text>
</comment>
<dbReference type="AlphaFoldDB" id="A0A644W8B7"/>
<organism evidence="1">
    <name type="scientific">bioreactor metagenome</name>
    <dbReference type="NCBI Taxonomy" id="1076179"/>
    <lineage>
        <taxon>unclassified sequences</taxon>
        <taxon>metagenomes</taxon>
        <taxon>ecological metagenomes</taxon>
    </lineage>
</organism>
<dbReference type="EMBL" id="VSSQ01000688">
    <property type="protein sequence ID" value="MPL99777.1"/>
    <property type="molecule type" value="Genomic_DNA"/>
</dbReference>
<proteinExistence type="predicted"/>
<evidence type="ECO:0000313" key="1">
    <source>
        <dbReference type="EMBL" id="MPL99777.1"/>
    </source>
</evidence>
<sequence length="236" mass="27282">MSSSKLWVDNKRIYEDIKSVIDFNYTNKKEVRFDGISADLEPHIMKKGHVERPKELLWEWHGTDNYGVGKDNDKLCERMVDVMARARKEMGKKLEFSQAQGFFIQGRYDKGELSWGSAHQMLKHVDQLIVMAYNYRPQRVLEMALPTLENAKNFPKSVSVAVKTSLDTYGSEGPVTSFQPQGWDYMIDGINFLVERASVYPSFRGIDVFEYQGLEKMWDGTAAADKRTNYEKTDNH</sequence>
<gene>
    <name evidence="1" type="ORF">SDC9_45998</name>
</gene>
<dbReference type="Gene3D" id="3.20.20.80">
    <property type="entry name" value="Glycosidases"/>
    <property type="match status" value="1"/>
</dbReference>